<comment type="function">
    <text evidence="1">Required for nuclear membrane fusion during karyogamy.</text>
</comment>
<dbReference type="GO" id="GO:0031965">
    <property type="term" value="C:nuclear membrane"/>
    <property type="evidence" value="ECO:0007669"/>
    <property type="project" value="UniProtKB-SubCell"/>
</dbReference>
<dbReference type="GeneID" id="33560512"/>
<evidence type="ECO:0000256" key="6">
    <source>
        <dbReference type="ARBA" id="ARBA00022692"/>
    </source>
</evidence>
<keyword evidence="10 13" id="KW-0472">Membrane</keyword>
<evidence type="ECO:0000256" key="9">
    <source>
        <dbReference type="ARBA" id="ARBA00022989"/>
    </source>
</evidence>
<evidence type="ECO:0000256" key="13">
    <source>
        <dbReference type="SAM" id="Phobius"/>
    </source>
</evidence>
<keyword evidence="6 13" id="KW-0812">Transmembrane</keyword>
<evidence type="ECO:0000256" key="10">
    <source>
        <dbReference type="ARBA" id="ARBA00023136"/>
    </source>
</evidence>
<keyword evidence="8" id="KW-0256">Endoplasmic reticulum</keyword>
<comment type="similarity">
    <text evidence="4">Belongs to the KAR5 family.</text>
</comment>
<evidence type="ECO:0000256" key="8">
    <source>
        <dbReference type="ARBA" id="ARBA00022824"/>
    </source>
</evidence>
<dbReference type="GO" id="GO:0000742">
    <property type="term" value="P:karyogamy involved in conjugation with cellular fusion"/>
    <property type="evidence" value="ECO:0007669"/>
    <property type="project" value="InterPro"/>
</dbReference>
<comment type="subcellular location">
    <subcellularLocation>
        <location evidence="3">Endoplasmic reticulum membrane</location>
    </subcellularLocation>
    <subcellularLocation>
        <location evidence="2">Nucleus membrane</location>
    </subcellularLocation>
</comment>
<evidence type="ECO:0008006" key="17">
    <source>
        <dbReference type="Google" id="ProtNLM"/>
    </source>
</evidence>
<evidence type="ECO:0000256" key="3">
    <source>
        <dbReference type="ARBA" id="ARBA00004586"/>
    </source>
</evidence>
<dbReference type="Proteomes" id="UP000193218">
    <property type="component" value="Unassembled WGS sequence"/>
</dbReference>
<proteinExistence type="inferred from homology"/>
<keyword evidence="9 13" id="KW-1133">Transmembrane helix</keyword>
<dbReference type="RefSeq" id="XP_021868369.1">
    <property type="nucleotide sequence ID" value="XM_022018703.1"/>
</dbReference>
<keyword evidence="12" id="KW-0539">Nucleus</keyword>
<feature type="signal peptide" evidence="14">
    <location>
        <begin position="1"/>
        <end position="19"/>
    </location>
</feature>
<gene>
    <name evidence="15" type="ORF">BD324DRAFT_653771</name>
</gene>
<evidence type="ECO:0000256" key="2">
    <source>
        <dbReference type="ARBA" id="ARBA00004126"/>
    </source>
</evidence>
<dbReference type="AlphaFoldDB" id="A0A1Y1U7S2"/>
<keyword evidence="5" id="KW-0415">Karyogamy</keyword>
<evidence type="ECO:0000256" key="5">
    <source>
        <dbReference type="ARBA" id="ARBA00022459"/>
    </source>
</evidence>
<reference evidence="15 16" key="1">
    <citation type="submission" date="2017-03" db="EMBL/GenBank/DDBJ databases">
        <title>Widespread Adenine N6-methylation of Active Genes in Fungi.</title>
        <authorList>
            <consortium name="DOE Joint Genome Institute"/>
            <person name="Mondo S.J."/>
            <person name="Dannebaum R.O."/>
            <person name="Kuo R.C."/>
            <person name="Louie K.B."/>
            <person name="Bewick A.J."/>
            <person name="Labutti K."/>
            <person name="Haridas S."/>
            <person name="Kuo A."/>
            <person name="Salamov A."/>
            <person name="Ahrendt S.R."/>
            <person name="Lau R."/>
            <person name="Bowen B.P."/>
            <person name="Lipzen A."/>
            <person name="Sullivan W."/>
            <person name="Andreopoulos W.B."/>
            <person name="Clum A."/>
            <person name="Lindquist E."/>
            <person name="Daum C."/>
            <person name="Northen T.R."/>
            <person name="Ramamoorthy G."/>
            <person name="Schmitz R.J."/>
            <person name="Gryganskyi A."/>
            <person name="Culley D."/>
            <person name="Magnuson J."/>
            <person name="James T.Y."/>
            <person name="O'Malley M.A."/>
            <person name="Stajich J.E."/>
            <person name="Spatafora J.W."/>
            <person name="Visel A."/>
            <person name="Grigoriev I.V."/>
        </authorList>
    </citation>
    <scope>NUCLEOTIDE SEQUENCE [LARGE SCALE GENOMIC DNA]</scope>
    <source>
        <strain evidence="15 16">NRRL Y-17943</strain>
    </source>
</reference>
<dbReference type="PANTHER" id="PTHR28012">
    <property type="entry name" value="NUCLEAR FUSION PROTEIN KAR5"/>
    <property type="match status" value="1"/>
</dbReference>
<dbReference type="InterPro" id="IPR007292">
    <property type="entry name" value="Nuclear_fusion_Kar5"/>
</dbReference>
<protein>
    <recommendedName>
        <fullName evidence="17">Nuclear fusion protein KAR5</fullName>
    </recommendedName>
</protein>
<evidence type="ECO:0000256" key="14">
    <source>
        <dbReference type="SAM" id="SignalP"/>
    </source>
</evidence>
<keyword evidence="7 14" id="KW-0732">Signal</keyword>
<evidence type="ECO:0000256" key="4">
    <source>
        <dbReference type="ARBA" id="ARBA00010473"/>
    </source>
</evidence>
<evidence type="ECO:0000256" key="12">
    <source>
        <dbReference type="ARBA" id="ARBA00023242"/>
    </source>
</evidence>
<dbReference type="GO" id="GO:0048288">
    <property type="term" value="P:nuclear membrane fusion involved in karyogamy"/>
    <property type="evidence" value="ECO:0007669"/>
    <property type="project" value="InterPro"/>
</dbReference>
<sequence>MKAINAVMFAVAVTSLGEGLDLDVGNPSGPIAQGRAIEDLDALSIMNHGECQTEIASRLQIRCGSSAIEPILSERDRRSIAISFTLCSMLSASQPLPSECIYWAPGAGQNGWTVEMEMNLSPCIAAIRRSTQDWTSYEGYLNKATQLCLALDGKVQAETARRAYIDLTQYSIRVFQEMQERFEAEKTNASHMQDGLRDVIMEMNRVMTDTFSTLSLLMSHEQRQDSALFRFEEAIKSFEGAGDAMWEDVRTEGHSVIQAMILRAEEGYTQRRDGMLSALDLSLRQSAAQHINQMDQQSREVMKFVKDSLQQAQDESHALSADRMAQSAAANVAWQELTLQMNSLGLGVNDLSSTLQELTPAIVGSVAGASRLQGIHEELLFSLTNIHDVSRGLQSELSNSLGKINETLVSISGWSGPPRSWWKPQGVTIFSGPSLFRGSPFDLIKSHGVSVSFLQILLAFVALVSNVLVNAFWVVVGRDLVLTVNDHQGIRYRLPLDHHV</sequence>
<comment type="caution">
    <text evidence="15">The sequence shown here is derived from an EMBL/GenBank/DDBJ whole genome shotgun (WGS) entry which is preliminary data.</text>
</comment>
<keyword evidence="11" id="KW-0325">Glycoprotein</keyword>
<dbReference type="OrthoDB" id="5311848at2759"/>
<feature type="transmembrane region" description="Helical" evidence="13">
    <location>
        <begin position="453"/>
        <end position="476"/>
    </location>
</feature>
<evidence type="ECO:0000313" key="15">
    <source>
        <dbReference type="EMBL" id="ORX34081.1"/>
    </source>
</evidence>
<evidence type="ECO:0000256" key="1">
    <source>
        <dbReference type="ARBA" id="ARBA00003389"/>
    </source>
</evidence>
<dbReference type="GO" id="GO:0005789">
    <property type="term" value="C:endoplasmic reticulum membrane"/>
    <property type="evidence" value="ECO:0007669"/>
    <property type="project" value="UniProtKB-SubCell"/>
</dbReference>
<dbReference type="PANTHER" id="PTHR28012:SF1">
    <property type="entry name" value="NUCLEAR FUSION PROTEIN KAR5"/>
    <property type="match status" value="1"/>
</dbReference>
<name>A0A1Y1U7S2_9TREE</name>
<evidence type="ECO:0000313" key="16">
    <source>
        <dbReference type="Proteomes" id="UP000193218"/>
    </source>
</evidence>
<organism evidence="15 16">
    <name type="scientific">Kockovaella imperatae</name>
    <dbReference type="NCBI Taxonomy" id="4999"/>
    <lineage>
        <taxon>Eukaryota</taxon>
        <taxon>Fungi</taxon>
        <taxon>Dikarya</taxon>
        <taxon>Basidiomycota</taxon>
        <taxon>Agaricomycotina</taxon>
        <taxon>Tremellomycetes</taxon>
        <taxon>Tremellales</taxon>
        <taxon>Cuniculitremaceae</taxon>
        <taxon>Kockovaella</taxon>
    </lineage>
</organism>
<evidence type="ECO:0000256" key="7">
    <source>
        <dbReference type="ARBA" id="ARBA00022729"/>
    </source>
</evidence>
<keyword evidence="16" id="KW-1185">Reference proteome</keyword>
<dbReference type="InParanoid" id="A0A1Y1U7S2"/>
<feature type="chain" id="PRO_5013186270" description="Nuclear fusion protein KAR5" evidence="14">
    <location>
        <begin position="20"/>
        <end position="500"/>
    </location>
</feature>
<accession>A0A1Y1U7S2</accession>
<dbReference type="EMBL" id="NBSH01000016">
    <property type="protein sequence ID" value="ORX34081.1"/>
    <property type="molecule type" value="Genomic_DNA"/>
</dbReference>
<evidence type="ECO:0000256" key="11">
    <source>
        <dbReference type="ARBA" id="ARBA00023180"/>
    </source>
</evidence>